<dbReference type="OrthoDB" id="3208495at2759"/>
<proteinExistence type="predicted"/>
<evidence type="ECO:0000313" key="3">
    <source>
        <dbReference type="Proteomes" id="UP000775547"/>
    </source>
</evidence>
<protein>
    <submittedName>
        <fullName evidence="2">Uncharacterized protein</fullName>
    </submittedName>
</protein>
<dbReference type="AlphaFoldDB" id="A0A9P7FXG8"/>
<organism evidence="2 3">
    <name type="scientific">Asterophora parasitica</name>
    <dbReference type="NCBI Taxonomy" id="117018"/>
    <lineage>
        <taxon>Eukaryota</taxon>
        <taxon>Fungi</taxon>
        <taxon>Dikarya</taxon>
        <taxon>Basidiomycota</taxon>
        <taxon>Agaricomycotina</taxon>
        <taxon>Agaricomycetes</taxon>
        <taxon>Agaricomycetidae</taxon>
        <taxon>Agaricales</taxon>
        <taxon>Tricholomatineae</taxon>
        <taxon>Lyophyllaceae</taxon>
        <taxon>Asterophora</taxon>
    </lineage>
</organism>
<feature type="region of interest" description="Disordered" evidence="1">
    <location>
        <begin position="192"/>
        <end position="213"/>
    </location>
</feature>
<feature type="region of interest" description="Disordered" evidence="1">
    <location>
        <begin position="305"/>
        <end position="347"/>
    </location>
</feature>
<name>A0A9P7FXG8_9AGAR</name>
<sequence length="347" mass="38826">MFCPTGLEDLDRIMPRQVLEMSYLKKQRATGHIVEIMQYYIRKDVNVPEHFHCSPFFIRRSYDPFDEAPVPAWAYDYAFATQRGLNQHQTRCVEYQAADDRKAVVPNALEIIASKRQAKKRKRLEEMEAELAGPSMTTTTEASYSPIPEAQHVPDVDMNSPPSPDPVVHEGRGARKKRLTWKCLEQLPAVPTPLPEPVVPTTDDSGRDDTPPPPSALIWEAAVHTARNSFGLFREYAWRPTYNPDDTISLDDLSNTGTMPMAVSIAAAPSALVAGTTKLNSENPHHPFKNSTIYGLMSWIDEHEDDLTPELEDEDGELDESNDEDLGAEDGEDGAGDLEDEEGYAEL</sequence>
<reference evidence="2" key="1">
    <citation type="submission" date="2020-07" db="EMBL/GenBank/DDBJ databases">
        <authorList>
            <person name="Nieuwenhuis M."/>
            <person name="Van De Peppel L.J.J."/>
        </authorList>
    </citation>
    <scope>NUCLEOTIDE SEQUENCE</scope>
    <source>
        <strain evidence="2">AP01</strain>
        <tissue evidence="2">Mycelium</tissue>
    </source>
</reference>
<gene>
    <name evidence="2" type="ORF">DXG03_009178</name>
</gene>
<feature type="region of interest" description="Disordered" evidence="1">
    <location>
        <begin position="150"/>
        <end position="174"/>
    </location>
</feature>
<evidence type="ECO:0000256" key="1">
    <source>
        <dbReference type="SAM" id="MobiDB-lite"/>
    </source>
</evidence>
<keyword evidence="3" id="KW-1185">Reference proteome</keyword>
<comment type="caution">
    <text evidence="2">The sequence shown here is derived from an EMBL/GenBank/DDBJ whole genome shotgun (WGS) entry which is preliminary data.</text>
</comment>
<reference evidence="2" key="2">
    <citation type="submission" date="2021-10" db="EMBL/GenBank/DDBJ databases">
        <title>Phylogenomics reveals ancestral predisposition of the termite-cultivated fungus Termitomyces towards a domesticated lifestyle.</title>
        <authorList>
            <person name="Auxier B."/>
            <person name="Grum-Grzhimaylo A."/>
            <person name="Cardenas M.E."/>
            <person name="Lodge J.D."/>
            <person name="Laessoe T."/>
            <person name="Pedersen O."/>
            <person name="Smith M.E."/>
            <person name="Kuyper T.W."/>
            <person name="Franco-Molano E.A."/>
            <person name="Baroni T.J."/>
            <person name="Aanen D.K."/>
        </authorList>
    </citation>
    <scope>NUCLEOTIDE SEQUENCE</scope>
    <source>
        <strain evidence="2">AP01</strain>
        <tissue evidence="2">Mycelium</tissue>
    </source>
</reference>
<accession>A0A9P7FXG8</accession>
<evidence type="ECO:0000313" key="2">
    <source>
        <dbReference type="EMBL" id="KAG5640337.1"/>
    </source>
</evidence>
<dbReference type="EMBL" id="JABCKV010000844">
    <property type="protein sequence ID" value="KAG5640337.1"/>
    <property type="molecule type" value="Genomic_DNA"/>
</dbReference>
<dbReference type="Proteomes" id="UP000775547">
    <property type="component" value="Unassembled WGS sequence"/>
</dbReference>